<dbReference type="PANTHER" id="PTHR43401:SF3">
    <property type="entry name" value="L-GALACTONATE-5-DEHYDROGENASE"/>
    <property type="match status" value="1"/>
</dbReference>
<feature type="domain" description="Alcohol dehydrogenase-like N-terminal" evidence="3">
    <location>
        <begin position="24"/>
        <end position="128"/>
    </location>
</feature>
<reference evidence="5" key="1">
    <citation type="submission" date="2018-05" db="EMBL/GenBank/DDBJ databases">
        <title>Pseudarcicella sp. HME7025 Genome sequencing and assembly.</title>
        <authorList>
            <person name="Kim H."/>
            <person name="Kang H."/>
            <person name="Joh K."/>
        </authorList>
    </citation>
    <scope>NUCLEOTIDE SEQUENCE [LARGE SCALE GENOMIC DNA]</scope>
    <source>
        <strain evidence="5">HME7025</strain>
    </source>
</reference>
<evidence type="ECO:0000313" key="5">
    <source>
        <dbReference type="Proteomes" id="UP000245468"/>
    </source>
</evidence>
<dbReference type="Pfam" id="PF08240">
    <property type="entry name" value="ADH_N"/>
    <property type="match status" value="1"/>
</dbReference>
<feature type="domain" description="Alcohol dehydrogenase-like C-terminal" evidence="2">
    <location>
        <begin position="169"/>
        <end position="297"/>
    </location>
</feature>
<evidence type="ECO:0000259" key="3">
    <source>
        <dbReference type="Pfam" id="PF08240"/>
    </source>
</evidence>
<keyword evidence="1 4" id="KW-0560">Oxidoreductase</keyword>
<dbReference type="GO" id="GO:0016491">
    <property type="term" value="F:oxidoreductase activity"/>
    <property type="evidence" value="ECO:0007669"/>
    <property type="project" value="UniProtKB-KW"/>
</dbReference>
<dbReference type="InterPro" id="IPR050129">
    <property type="entry name" value="Zn_alcohol_dh"/>
</dbReference>
<accession>A0A2S2DX93</accession>
<dbReference type="Pfam" id="PF00107">
    <property type="entry name" value="ADH_zinc_N"/>
    <property type="match status" value="1"/>
</dbReference>
<dbReference type="SUPFAM" id="SSF51735">
    <property type="entry name" value="NAD(P)-binding Rossmann-fold domains"/>
    <property type="match status" value="1"/>
</dbReference>
<dbReference type="InterPro" id="IPR013149">
    <property type="entry name" value="ADH-like_C"/>
</dbReference>
<sequence>MQELVCTTPFEWKYQESESPKLKDGMAILKIKQVGICGTDLHAFEGTQPFFSYPRILGHEFVGEIVEISSGSKIPIGAIVSVIPYYSCGKCVACRQGKTNCCQTLSVLGVHEDGAMREYLQVPIDALVYDEQLSLDEYTLLEPLSIGAHGVRRADIKMNDWVLVVGAGPIGLGVMEMARIAGGQVIALDVNASRLKFSRNVLGISHSIQVGQEDVMARLQEITQGDMPQVIIDATGNKKAIDHSFQYMAHGGKYILVGLQLDHVQFSHPEFHKREGTLMSSRNATRSDFEWVMDCMKKGLIHTKDFITHRTKFKEVSTHFESFLDPAQAVIKAVVEFDS</sequence>
<dbReference type="RefSeq" id="WP_109323847.1">
    <property type="nucleotide sequence ID" value="NZ_CP029346.1"/>
</dbReference>
<evidence type="ECO:0000313" key="4">
    <source>
        <dbReference type="EMBL" id="AWL09976.1"/>
    </source>
</evidence>
<protein>
    <submittedName>
        <fullName evidence="4">L-galactonate-5-dehydrogenase</fullName>
        <ecNumber evidence="4">1.1.1.-</ecNumber>
    </submittedName>
</protein>
<dbReference type="InterPro" id="IPR011032">
    <property type="entry name" value="GroES-like_sf"/>
</dbReference>
<dbReference type="Proteomes" id="UP000245468">
    <property type="component" value="Chromosome"/>
</dbReference>
<dbReference type="Gene3D" id="3.40.50.720">
    <property type="entry name" value="NAD(P)-binding Rossmann-like Domain"/>
    <property type="match status" value="1"/>
</dbReference>
<dbReference type="InterPro" id="IPR036291">
    <property type="entry name" value="NAD(P)-bd_dom_sf"/>
</dbReference>
<dbReference type="EMBL" id="CP029346">
    <property type="protein sequence ID" value="AWL09976.1"/>
    <property type="molecule type" value="Genomic_DNA"/>
</dbReference>
<dbReference type="OrthoDB" id="9787435at2"/>
<dbReference type="KEGG" id="psez:HME7025_02128"/>
<dbReference type="InterPro" id="IPR013154">
    <property type="entry name" value="ADH-like_N"/>
</dbReference>
<dbReference type="Gene3D" id="3.90.180.10">
    <property type="entry name" value="Medium-chain alcohol dehydrogenases, catalytic domain"/>
    <property type="match status" value="1"/>
</dbReference>
<proteinExistence type="predicted"/>
<keyword evidence="5" id="KW-1185">Reference proteome</keyword>
<evidence type="ECO:0000259" key="2">
    <source>
        <dbReference type="Pfam" id="PF00107"/>
    </source>
</evidence>
<dbReference type="EC" id="1.1.1.-" evidence="4"/>
<dbReference type="SUPFAM" id="SSF50129">
    <property type="entry name" value="GroES-like"/>
    <property type="match status" value="1"/>
</dbReference>
<dbReference type="AlphaFoldDB" id="A0A2S2DX93"/>
<name>A0A2S2DX93_9BACT</name>
<evidence type="ECO:0000256" key="1">
    <source>
        <dbReference type="ARBA" id="ARBA00023002"/>
    </source>
</evidence>
<gene>
    <name evidence="4" type="ORF">HME7025_02128</name>
</gene>
<dbReference type="PANTHER" id="PTHR43401">
    <property type="entry name" value="L-THREONINE 3-DEHYDROGENASE"/>
    <property type="match status" value="1"/>
</dbReference>
<organism evidence="4 5">
    <name type="scientific">Aquirufa nivalisilvae</name>
    <dbReference type="NCBI Taxonomy" id="2516557"/>
    <lineage>
        <taxon>Bacteria</taxon>
        <taxon>Pseudomonadati</taxon>
        <taxon>Bacteroidota</taxon>
        <taxon>Cytophagia</taxon>
        <taxon>Cytophagales</taxon>
        <taxon>Flectobacillaceae</taxon>
        <taxon>Aquirufa</taxon>
    </lineage>
</organism>
<dbReference type="CDD" id="cd08261">
    <property type="entry name" value="Zn_ADH7"/>
    <property type="match status" value="1"/>
</dbReference>